<accession>A0ABY2YS57</accession>
<dbReference type="RefSeq" id="WP_140921747.1">
    <property type="nucleotide sequence ID" value="NZ_QUAM01000006.1"/>
</dbReference>
<protein>
    <submittedName>
        <fullName evidence="1">Uncharacterized protein</fullName>
    </submittedName>
</protein>
<keyword evidence="2" id="KW-1185">Reference proteome</keyword>
<reference evidence="1 2" key="1">
    <citation type="submission" date="2018-08" db="EMBL/GenBank/DDBJ databases">
        <title>Comparative genomics of wild bee and flower associated Lactobacillus reveals potential adaptation to the bee host.</title>
        <authorList>
            <person name="Vuong H.Q."/>
            <person name="Mcfrederick Q.S."/>
        </authorList>
    </citation>
    <scope>NUCLEOTIDE SEQUENCE [LARGE SCALE GENOMIC DNA]</scope>
    <source>
        <strain evidence="1 2">HV_04</strain>
    </source>
</reference>
<dbReference type="EMBL" id="QUAM01000006">
    <property type="protein sequence ID" value="TPR12764.1"/>
    <property type="molecule type" value="Genomic_DNA"/>
</dbReference>
<evidence type="ECO:0000313" key="2">
    <source>
        <dbReference type="Proteomes" id="UP000767392"/>
    </source>
</evidence>
<sequence length="246" mass="28557">MNGLDLLETNLKKLNDSSFIKKTDSNSYELCDDMCCFAEVFPDKKLVKCYENVTADFFDAIKPFAKEHELLFINYEVEEPIDPYECGVPEILRKQELKMKRMMNHGNLSIYETLKQIANSKITALDTQPNGVKFIDVVKQMEKINGKKYQLFDYRKIENVLKAHCIYTVDCIVDDAKERLSGSLIGKSDLYVDAYKHRSTMLNDYDGGCLCTMVIRIDGPRVLNRWQDFKEFLSEKIEEDAYDKSI</sequence>
<name>A0ABY2YS57_9LACO</name>
<gene>
    <name evidence="1" type="ORF">DY048_07070</name>
</gene>
<proteinExistence type="predicted"/>
<comment type="caution">
    <text evidence="1">The sequence shown here is derived from an EMBL/GenBank/DDBJ whole genome shotgun (WGS) entry which is preliminary data.</text>
</comment>
<dbReference type="Proteomes" id="UP000767392">
    <property type="component" value="Unassembled WGS sequence"/>
</dbReference>
<evidence type="ECO:0000313" key="1">
    <source>
        <dbReference type="EMBL" id="TPR12764.1"/>
    </source>
</evidence>
<organism evidence="1 2">
    <name type="scientific">Apilactobacillus timberlakei</name>
    <dbReference type="NCBI Taxonomy" id="2008380"/>
    <lineage>
        <taxon>Bacteria</taxon>
        <taxon>Bacillati</taxon>
        <taxon>Bacillota</taxon>
        <taxon>Bacilli</taxon>
        <taxon>Lactobacillales</taxon>
        <taxon>Lactobacillaceae</taxon>
        <taxon>Apilactobacillus</taxon>
    </lineage>
</organism>